<dbReference type="InterPro" id="IPR036721">
    <property type="entry name" value="RCK_C_sf"/>
</dbReference>
<dbReference type="InterPro" id="IPR006037">
    <property type="entry name" value="RCK_C"/>
</dbReference>
<dbReference type="EMBL" id="BAABAU010000001">
    <property type="protein sequence ID" value="GAA4266467.1"/>
    <property type="molecule type" value="Genomic_DNA"/>
</dbReference>
<feature type="domain" description="RCK C-terminal" evidence="1">
    <location>
        <begin position="76"/>
        <end position="161"/>
    </location>
</feature>
<dbReference type="SUPFAM" id="SSF116726">
    <property type="entry name" value="TrkA C-terminal domain-like"/>
    <property type="match status" value="1"/>
</dbReference>
<gene>
    <name evidence="2" type="ORF">GCM10022256_20790</name>
</gene>
<dbReference type="Gene3D" id="3.30.70.1450">
    <property type="entry name" value="Regulator of K+ conductance, C-terminal domain"/>
    <property type="match status" value="1"/>
</dbReference>
<evidence type="ECO:0000313" key="3">
    <source>
        <dbReference type="Proteomes" id="UP001501594"/>
    </source>
</evidence>
<protein>
    <submittedName>
        <fullName evidence="2">TrkA C-terminal domain-containing protein</fullName>
    </submittedName>
</protein>
<name>A0ABP8E2K7_9MICO</name>
<dbReference type="PROSITE" id="PS51202">
    <property type="entry name" value="RCK_C"/>
    <property type="match status" value="1"/>
</dbReference>
<dbReference type="InterPro" id="IPR026278">
    <property type="entry name" value="KhtT"/>
</dbReference>
<reference evidence="3" key="1">
    <citation type="journal article" date="2019" name="Int. J. Syst. Evol. Microbiol.">
        <title>The Global Catalogue of Microorganisms (GCM) 10K type strain sequencing project: providing services to taxonomists for standard genome sequencing and annotation.</title>
        <authorList>
            <consortium name="The Broad Institute Genomics Platform"/>
            <consortium name="The Broad Institute Genome Sequencing Center for Infectious Disease"/>
            <person name="Wu L."/>
            <person name="Ma J."/>
        </authorList>
    </citation>
    <scope>NUCLEOTIDE SEQUENCE [LARGE SCALE GENOMIC DNA]</scope>
    <source>
        <strain evidence="3">JCM 17442</strain>
    </source>
</reference>
<dbReference type="Pfam" id="PF02080">
    <property type="entry name" value="TrkA_C"/>
    <property type="match status" value="1"/>
</dbReference>
<comment type="caution">
    <text evidence="2">The sequence shown here is derived from an EMBL/GenBank/DDBJ whole genome shotgun (WGS) entry which is preliminary data.</text>
</comment>
<sequence length="187" mass="19588">MVDVRRVKLPGVGVLHTFITDDGGKCGVITHRSGHSDLITFSDESDDKDVTKVSLRLSEDEAHTLAELLGGTRITESLSALEQMPGLSIDWFTVDYDDHIAGQPLGDLSAKGVVGLTVVAVVRGETANPAPSGDFRVFPGDTLVVAGSPEKVAKAFSFYRNGFTKHPVGSVASSVDSPPGSAALPGE</sequence>
<organism evidence="2 3">
    <name type="scientific">Frondihabitans peucedani</name>
    <dbReference type="NCBI Taxonomy" id="598626"/>
    <lineage>
        <taxon>Bacteria</taxon>
        <taxon>Bacillati</taxon>
        <taxon>Actinomycetota</taxon>
        <taxon>Actinomycetes</taxon>
        <taxon>Micrococcales</taxon>
        <taxon>Microbacteriaceae</taxon>
        <taxon>Frondihabitans</taxon>
    </lineage>
</organism>
<dbReference type="Proteomes" id="UP001501594">
    <property type="component" value="Unassembled WGS sequence"/>
</dbReference>
<evidence type="ECO:0000259" key="1">
    <source>
        <dbReference type="PROSITE" id="PS51202"/>
    </source>
</evidence>
<dbReference type="Pfam" id="PF25991">
    <property type="entry name" value="KhtT_N"/>
    <property type="match status" value="1"/>
</dbReference>
<keyword evidence="3" id="KW-1185">Reference proteome</keyword>
<dbReference type="InterPro" id="IPR058776">
    <property type="entry name" value="KhtT-like_N"/>
</dbReference>
<dbReference type="PIRSF" id="PIRSF005028">
    <property type="entry name" value="KhtT"/>
    <property type="match status" value="1"/>
</dbReference>
<evidence type="ECO:0000313" key="2">
    <source>
        <dbReference type="EMBL" id="GAA4266467.1"/>
    </source>
</evidence>
<accession>A0ABP8E2K7</accession>
<proteinExistence type="predicted"/>